<dbReference type="RefSeq" id="WP_238744882.1">
    <property type="nucleotide sequence ID" value="NZ_JAKOOW010000001.1"/>
</dbReference>
<evidence type="ECO:0000256" key="2">
    <source>
        <dbReference type="SAM" id="SignalP"/>
    </source>
</evidence>
<evidence type="ECO:0000313" key="4">
    <source>
        <dbReference type="EMBL" id="MCG6502985.1"/>
    </source>
</evidence>
<keyword evidence="2" id="KW-0732">Signal</keyword>
<dbReference type="Gene3D" id="3.10.450.50">
    <property type="match status" value="1"/>
</dbReference>
<dbReference type="PROSITE" id="PS51257">
    <property type="entry name" value="PROKAR_LIPOPROTEIN"/>
    <property type="match status" value="1"/>
</dbReference>
<evidence type="ECO:0000256" key="1">
    <source>
        <dbReference type="SAM" id="MobiDB-lite"/>
    </source>
</evidence>
<reference evidence="4 5" key="1">
    <citation type="submission" date="2022-02" db="EMBL/GenBank/DDBJ databases">
        <title>Genome sequence data of Kingella unionensis sp. nov. strain CICC 24913 (CCUG 75125).</title>
        <authorList>
            <person name="Xiao M."/>
        </authorList>
    </citation>
    <scope>NUCLEOTIDE SEQUENCE [LARGE SCALE GENOMIC DNA]</scope>
    <source>
        <strain evidence="4 5">CICC 24913</strain>
    </source>
</reference>
<proteinExistence type="predicted"/>
<feature type="region of interest" description="Disordered" evidence="1">
    <location>
        <begin position="90"/>
        <end position="109"/>
    </location>
</feature>
<gene>
    <name evidence="4" type="ORF">MB824_00490</name>
</gene>
<feature type="domain" description="DUF4878" evidence="3">
    <location>
        <begin position="26"/>
        <end position="139"/>
    </location>
</feature>
<dbReference type="InterPro" id="IPR024267">
    <property type="entry name" value="DUF4878"/>
</dbReference>
<dbReference type="EMBL" id="JAKOOW010000001">
    <property type="protein sequence ID" value="MCG6502985.1"/>
    <property type="molecule type" value="Genomic_DNA"/>
</dbReference>
<comment type="caution">
    <text evidence="4">The sequence shown here is derived from an EMBL/GenBank/DDBJ whole genome shotgun (WGS) entry which is preliminary data.</text>
</comment>
<keyword evidence="5" id="KW-1185">Reference proteome</keyword>
<feature type="chain" id="PRO_5046899588" evidence="2">
    <location>
        <begin position="36"/>
        <end position="142"/>
    </location>
</feature>
<evidence type="ECO:0000313" key="5">
    <source>
        <dbReference type="Proteomes" id="UP001298424"/>
    </source>
</evidence>
<sequence length="142" mass="15413">MMNTRIKTATRFFAAAALGLLLAACSGASSSPENAAKAFVEKSYAGDADAVMAMVYIDEKDKKDAGVEDMVRGKIKSAVAKQKEFAEQHGGIDEITAQEAERNPANEKKARVAVEVKFKEGETRRENVPVIETDSGWKIDLM</sequence>
<dbReference type="Pfam" id="PF12870">
    <property type="entry name" value="DUF4878"/>
    <property type="match status" value="1"/>
</dbReference>
<feature type="compositionally biased region" description="Basic and acidic residues" evidence="1">
    <location>
        <begin position="99"/>
        <end position="109"/>
    </location>
</feature>
<accession>A0ABS9NJY3</accession>
<feature type="signal peptide" evidence="2">
    <location>
        <begin position="1"/>
        <end position="35"/>
    </location>
</feature>
<dbReference type="Proteomes" id="UP001298424">
    <property type="component" value="Unassembled WGS sequence"/>
</dbReference>
<evidence type="ECO:0000259" key="3">
    <source>
        <dbReference type="Pfam" id="PF12870"/>
    </source>
</evidence>
<protein>
    <submittedName>
        <fullName evidence="4">DUF4878 domain-containing protein</fullName>
    </submittedName>
</protein>
<organism evidence="4 5">
    <name type="scientific">Kingella pumchi</name>
    <dbReference type="NCBI Taxonomy" id="2779506"/>
    <lineage>
        <taxon>Bacteria</taxon>
        <taxon>Pseudomonadati</taxon>
        <taxon>Pseudomonadota</taxon>
        <taxon>Betaproteobacteria</taxon>
        <taxon>Neisseriales</taxon>
        <taxon>Neisseriaceae</taxon>
        <taxon>Kingella</taxon>
    </lineage>
</organism>
<name>A0ABS9NJY3_9NEIS</name>